<evidence type="ECO:0000256" key="5">
    <source>
        <dbReference type="ARBA" id="ARBA00023136"/>
    </source>
</evidence>
<evidence type="ECO:0000256" key="1">
    <source>
        <dbReference type="ARBA" id="ARBA00004211"/>
    </source>
</evidence>
<dbReference type="PANTHER" id="PTHR19957:SF307">
    <property type="entry name" value="PROTEIN SSO1-RELATED"/>
    <property type="match status" value="1"/>
</dbReference>
<accession>A0AAN6YSI7</accession>
<feature type="domain" description="T-SNARE coiled-coil homology" evidence="8">
    <location>
        <begin position="250"/>
        <end position="312"/>
    </location>
</feature>
<dbReference type="SMART" id="SM00503">
    <property type="entry name" value="SynN"/>
    <property type="match status" value="1"/>
</dbReference>
<feature type="compositionally biased region" description="Low complexity" evidence="6">
    <location>
        <begin position="43"/>
        <end position="65"/>
    </location>
</feature>
<feature type="compositionally biased region" description="Polar residues" evidence="6">
    <location>
        <begin position="1"/>
        <end position="22"/>
    </location>
</feature>
<organism evidence="9 10">
    <name type="scientific">Podospora fimiseda</name>
    <dbReference type="NCBI Taxonomy" id="252190"/>
    <lineage>
        <taxon>Eukaryota</taxon>
        <taxon>Fungi</taxon>
        <taxon>Dikarya</taxon>
        <taxon>Ascomycota</taxon>
        <taxon>Pezizomycotina</taxon>
        <taxon>Sordariomycetes</taxon>
        <taxon>Sordariomycetidae</taxon>
        <taxon>Sordariales</taxon>
        <taxon>Podosporaceae</taxon>
        <taxon>Podospora</taxon>
    </lineage>
</organism>
<dbReference type="Pfam" id="PF05739">
    <property type="entry name" value="SNARE"/>
    <property type="match status" value="1"/>
</dbReference>
<proteinExistence type="inferred from homology"/>
<keyword evidence="4 7" id="KW-1133">Transmembrane helix</keyword>
<dbReference type="PROSITE" id="PS50192">
    <property type="entry name" value="T_SNARE"/>
    <property type="match status" value="1"/>
</dbReference>
<dbReference type="SUPFAM" id="SSF47661">
    <property type="entry name" value="t-snare proteins"/>
    <property type="match status" value="1"/>
</dbReference>
<keyword evidence="10" id="KW-1185">Reference proteome</keyword>
<reference evidence="9" key="1">
    <citation type="journal article" date="2023" name="Mol. Phylogenet. Evol.">
        <title>Genome-scale phylogeny and comparative genomics of the fungal order Sordariales.</title>
        <authorList>
            <person name="Hensen N."/>
            <person name="Bonometti L."/>
            <person name="Westerberg I."/>
            <person name="Brannstrom I.O."/>
            <person name="Guillou S."/>
            <person name="Cros-Aarteil S."/>
            <person name="Calhoun S."/>
            <person name="Haridas S."/>
            <person name="Kuo A."/>
            <person name="Mondo S."/>
            <person name="Pangilinan J."/>
            <person name="Riley R."/>
            <person name="LaButti K."/>
            <person name="Andreopoulos B."/>
            <person name="Lipzen A."/>
            <person name="Chen C."/>
            <person name="Yan M."/>
            <person name="Daum C."/>
            <person name="Ng V."/>
            <person name="Clum A."/>
            <person name="Steindorff A."/>
            <person name="Ohm R.A."/>
            <person name="Martin F."/>
            <person name="Silar P."/>
            <person name="Natvig D.O."/>
            <person name="Lalanne C."/>
            <person name="Gautier V."/>
            <person name="Ament-Velasquez S.L."/>
            <person name="Kruys A."/>
            <person name="Hutchinson M.I."/>
            <person name="Powell A.J."/>
            <person name="Barry K."/>
            <person name="Miller A.N."/>
            <person name="Grigoriev I.V."/>
            <person name="Debuchy R."/>
            <person name="Gladieux P."/>
            <person name="Hiltunen Thoren M."/>
            <person name="Johannesson H."/>
        </authorList>
    </citation>
    <scope>NUCLEOTIDE SEQUENCE</scope>
    <source>
        <strain evidence="9">CBS 990.96</strain>
    </source>
</reference>
<evidence type="ECO:0000256" key="4">
    <source>
        <dbReference type="ARBA" id="ARBA00022989"/>
    </source>
</evidence>
<dbReference type="GO" id="GO:0006887">
    <property type="term" value="P:exocytosis"/>
    <property type="evidence" value="ECO:0007669"/>
    <property type="project" value="TreeGrafter"/>
</dbReference>
<keyword evidence="5 7" id="KW-0472">Membrane</keyword>
<dbReference type="AlphaFoldDB" id="A0AAN6YSI7"/>
<dbReference type="Gene3D" id="1.20.5.110">
    <property type="match status" value="1"/>
</dbReference>
<dbReference type="InterPro" id="IPR000727">
    <property type="entry name" value="T_SNARE_dom"/>
</dbReference>
<dbReference type="GO" id="GO:0006886">
    <property type="term" value="P:intracellular protein transport"/>
    <property type="evidence" value="ECO:0007669"/>
    <property type="project" value="TreeGrafter"/>
</dbReference>
<dbReference type="Proteomes" id="UP001301958">
    <property type="component" value="Unassembled WGS sequence"/>
</dbReference>
<protein>
    <submittedName>
        <fullName evidence="9">t-SNARE</fullName>
    </submittedName>
</protein>
<evidence type="ECO:0000259" key="8">
    <source>
        <dbReference type="PROSITE" id="PS50192"/>
    </source>
</evidence>
<evidence type="ECO:0000256" key="6">
    <source>
        <dbReference type="SAM" id="MobiDB-lite"/>
    </source>
</evidence>
<evidence type="ECO:0000313" key="10">
    <source>
        <dbReference type="Proteomes" id="UP001301958"/>
    </source>
</evidence>
<dbReference type="PANTHER" id="PTHR19957">
    <property type="entry name" value="SYNTAXIN"/>
    <property type="match status" value="1"/>
</dbReference>
<dbReference type="Pfam" id="PF00804">
    <property type="entry name" value="Syntaxin"/>
    <property type="match status" value="1"/>
</dbReference>
<comment type="similarity">
    <text evidence="2">Belongs to the syntaxin family.</text>
</comment>
<evidence type="ECO:0000256" key="2">
    <source>
        <dbReference type="ARBA" id="ARBA00009063"/>
    </source>
</evidence>
<gene>
    <name evidence="9" type="ORF">QBC38DRAFT_460770</name>
</gene>
<reference evidence="9" key="2">
    <citation type="submission" date="2023-05" db="EMBL/GenBank/DDBJ databases">
        <authorList>
            <consortium name="Lawrence Berkeley National Laboratory"/>
            <person name="Steindorff A."/>
            <person name="Hensen N."/>
            <person name="Bonometti L."/>
            <person name="Westerberg I."/>
            <person name="Brannstrom I.O."/>
            <person name="Guillou S."/>
            <person name="Cros-Aarteil S."/>
            <person name="Calhoun S."/>
            <person name="Haridas S."/>
            <person name="Kuo A."/>
            <person name="Mondo S."/>
            <person name="Pangilinan J."/>
            <person name="Riley R."/>
            <person name="Labutti K."/>
            <person name="Andreopoulos B."/>
            <person name="Lipzen A."/>
            <person name="Chen C."/>
            <person name="Yanf M."/>
            <person name="Daum C."/>
            <person name="Ng V."/>
            <person name="Clum A."/>
            <person name="Ohm R."/>
            <person name="Martin F."/>
            <person name="Silar P."/>
            <person name="Natvig D."/>
            <person name="Lalanne C."/>
            <person name="Gautier V."/>
            <person name="Ament-Velasquez S.L."/>
            <person name="Kruys A."/>
            <person name="Hutchinson M.I."/>
            <person name="Powell A.J."/>
            <person name="Barry K."/>
            <person name="Miller A.N."/>
            <person name="Grigoriev I.V."/>
            <person name="Debuchy R."/>
            <person name="Gladieux P."/>
            <person name="Thoren M.H."/>
            <person name="Johannesson H."/>
        </authorList>
    </citation>
    <scope>NUCLEOTIDE SEQUENCE</scope>
    <source>
        <strain evidence="9">CBS 990.96</strain>
    </source>
</reference>
<keyword evidence="3 7" id="KW-0812">Transmembrane</keyword>
<feature type="transmembrane region" description="Helical" evidence="7">
    <location>
        <begin position="324"/>
        <end position="347"/>
    </location>
</feature>
<dbReference type="Gene3D" id="1.20.58.70">
    <property type="match status" value="1"/>
</dbReference>
<evidence type="ECO:0000313" key="9">
    <source>
        <dbReference type="EMBL" id="KAK4222092.1"/>
    </source>
</evidence>
<evidence type="ECO:0000256" key="7">
    <source>
        <dbReference type="SAM" id="Phobius"/>
    </source>
</evidence>
<dbReference type="GO" id="GO:0000149">
    <property type="term" value="F:SNARE binding"/>
    <property type="evidence" value="ECO:0007669"/>
    <property type="project" value="TreeGrafter"/>
</dbReference>
<dbReference type="EMBL" id="MU865492">
    <property type="protein sequence ID" value="KAK4222092.1"/>
    <property type="molecule type" value="Genomic_DNA"/>
</dbReference>
<dbReference type="GO" id="GO:0005484">
    <property type="term" value="F:SNAP receptor activity"/>
    <property type="evidence" value="ECO:0007669"/>
    <property type="project" value="TreeGrafter"/>
</dbReference>
<name>A0AAN6YSI7_9PEZI</name>
<dbReference type="InterPro" id="IPR045242">
    <property type="entry name" value="Syntaxin"/>
</dbReference>
<dbReference type="GO" id="GO:0031201">
    <property type="term" value="C:SNARE complex"/>
    <property type="evidence" value="ECO:0007669"/>
    <property type="project" value="TreeGrafter"/>
</dbReference>
<dbReference type="GO" id="GO:0005886">
    <property type="term" value="C:plasma membrane"/>
    <property type="evidence" value="ECO:0007669"/>
    <property type="project" value="TreeGrafter"/>
</dbReference>
<dbReference type="GO" id="GO:0012505">
    <property type="term" value="C:endomembrane system"/>
    <property type="evidence" value="ECO:0007669"/>
    <property type="project" value="TreeGrafter"/>
</dbReference>
<dbReference type="InterPro" id="IPR010989">
    <property type="entry name" value="SNARE"/>
</dbReference>
<dbReference type="GO" id="GO:0006906">
    <property type="term" value="P:vesicle fusion"/>
    <property type="evidence" value="ECO:0007669"/>
    <property type="project" value="TreeGrafter"/>
</dbReference>
<comment type="subcellular location">
    <subcellularLocation>
        <location evidence="1">Membrane</location>
        <topology evidence="1">Single-pass type IV membrane protein</topology>
    </subcellularLocation>
</comment>
<feature type="region of interest" description="Disordered" evidence="6">
    <location>
        <begin position="1"/>
        <end position="89"/>
    </location>
</feature>
<dbReference type="GO" id="GO:0048278">
    <property type="term" value="P:vesicle docking"/>
    <property type="evidence" value="ECO:0007669"/>
    <property type="project" value="TreeGrafter"/>
</dbReference>
<evidence type="ECO:0000256" key="3">
    <source>
        <dbReference type="ARBA" id="ARBA00022692"/>
    </source>
</evidence>
<comment type="caution">
    <text evidence="9">The sequence shown here is derived from an EMBL/GenBank/DDBJ whole genome shotgun (WGS) entry which is preliminary data.</text>
</comment>
<sequence>MSYNPYNQGPSAESGYGYNQPSPDCLHVVDQTPADAATNHPPQQQQQDQYEMQSYGGQQYGSPYGNNQPYDPPQQRYGMAQQPQQSGHVLSQNDFLQRVSAIRQEIQSLTANIRDIETLHGRALADTDGNGQSQLDALIAETQLKNTSIRGQIQSLKSDTERTQDGSFNVKKRQFESLNNDFKETIQNFLREEQAYKQRYREQIARQYRIVNPQATEAEVQQAADADWGDEGIFQTALRTNRSGQASAVLGNVRARHNDMLKIERSISELLDLLELLNQQIVQQGNIIEDVAQKAEQTTDHLGNANVQISKGVEHARRARRMKWWCLGICVLIILIIALAVGLYFGLRKASNTQ</sequence>
<dbReference type="InterPro" id="IPR006011">
    <property type="entry name" value="Syntaxin_N"/>
</dbReference>